<dbReference type="Pfam" id="PF03819">
    <property type="entry name" value="MazG"/>
    <property type="match status" value="1"/>
</dbReference>
<gene>
    <name evidence="2" type="ORF">ABID56_000867</name>
</gene>
<dbReference type="EMBL" id="JBEPMX010000003">
    <property type="protein sequence ID" value="MET3682777.1"/>
    <property type="molecule type" value="Genomic_DNA"/>
</dbReference>
<dbReference type="InterPro" id="IPR004518">
    <property type="entry name" value="MazG-like_dom"/>
</dbReference>
<evidence type="ECO:0000313" key="2">
    <source>
        <dbReference type="EMBL" id="MET3682777.1"/>
    </source>
</evidence>
<sequence>MPTYQKLVRDYIPTIIEKSEKQYSTRILDENEYVEALKKKLYEEVNEVHEAQGQEDLLEELADVLEVIHALAKVNNSDMERVEQMRQTKAKERGGFDKRILLEEVKDN</sequence>
<evidence type="ECO:0000313" key="3">
    <source>
        <dbReference type="Proteomes" id="UP001549167"/>
    </source>
</evidence>
<proteinExistence type="predicted"/>
<protein>
    <submittedName>
        <fullName evidence="2">House-cleaning noncanonical NTP pyrophosphatase (MazG superfamily)</fullName>
    </submittedName>
</protein>
<dbReference type="CDD" id="cd11532">
    <property type="entry name" value="NTP-PPase_COG4997"/>
    <property type="match status" value="1"/>
</dbReference>
<dbReference type="Proteomes" id="UP001549167">
    <property type="component" value="Unassembled WGS sequence"/>
</dbReference>
<name>A0ABV2KT70_9BACI</name>
<dbReference type="Gene3D" id="1.10.287.1080">
    <property type="entry name" value="MazG-like"/>
    <property type="match status" value="1"/>
</dbReference>
<accession>A0ABV2KT70</accession>
<comment type="caution">
    <text evidence="2">The sequence shown here is derived from an EMBL/GenBank/DDBJ whole genome shotgun (WGS) entry which is preliminary data.</text>
</comment>
<reference evidence="2 3" key="1">
    <citation type="submission" date="2024-06" db="EMBL/GenBank/DDBJ databases">
        <title>Genomic Encyclopedia of Type Strains, Phase IV (KMG-IV): sequencing the most valuable type-strain genomes for metagenomic binning, comparative biology and taxonomic classification.</title>
        <authorList>
            <person name="Goeker M."/>
        </authorList>
    </citation>
    <scope>NUCLEOTIDE SEQUENCE [LARGE SCALE GENOMIC DNA]</scope>
    <source>
        <strain evidence="2 3">DSM 23520</strain>
    </source>
</reference>
<keyword evidence="3" id="KW-1185">Reference proteome</keyword>
<evidence type="ECO:0000259" key="1">
    <source>
        <dbReference type="Pfam" id="PF03819"/>
    </source>
</evidence>
<dbReference type="RefSeq" id="WP_354219387.1">
    <property type="nucleotide sequence ID" value="NZ_JBEPMX010000003.1"/>
</dbReference>
<organism evidence="2 3">
    <name type="scientific">Alkalibacillus flavidus</name>
    <dbReference type="NCBI Taxonomy" id="546021"/>
    <lineage>
        <taxon>Bacteria</taxon>
        <taxon>Bacillati</taxon>
        <taxon>Bacillota</taxon>
        <taxon>Bacilli</taxon>
        <taxon>Bacillales</taxon>
        <taxon>Bacillaceae</taxon>
        <taxon>Alkalibacillus</taxon>
    </lineage>
</organism>
<dbReference type="InterPro" id="IPR038735">
    <property type="entry name" value="MSMEG_1276-like_NTP-PPase_dom"/>
</dbReference>
<feature type="domain" description="NTP pyrophosphohydrolase MazG-like" evidence="1">
    <location>
        <begin position="35"/>
        <end position="93"/>
    </location>
</feature>
<dbReference type="SUPFAM" id="SSF101386">
    <property type="entry name" value="all-alpha NTP pyrophosphatases"/>
    <property type="match status" value="1"/>
</dbReference>